<evidence type="ECO:0000313" key="2">
    <source>
        <dbReference type="Proteomes" id="UP000217838"/>
    </source>
</evidence>
<dbReference type="AlphaFoldDB" id="A0A2A4YLJ0"/>
<sequence>MTTSATQLSLPSRLFNLPRERIKAAEAIPFSVLHHGVTEDMKISIIRIALINLIFYTFVASKETPKWYIPEGNKVDIPLLKHSLCSNIEPQKKVSAAFESIFTAENSLNLDNLHILTLDNLVKQLQEEKTLTLPPSVFSTKRPSKKNILSTDKGHPYVEEVVLDRSSGKLVVKKKLLDTKNRPQKNYYMLDKCPKCELNSMAFVPLIPFHIQEKHFKGRDFTFPDFKEFCEKSENQAITELFMKTAIKPCVFIDSTTPDKKTGMVDAPDEATLSELAVTLGANILLYCSYSLQYCGYNTALFFLNVVNRIFGDKATENS</sequence>
<dbReference type="EMBL" id="NVUU01000011">
    <property type="protein sequence ID" value="PCI95688.1"/>
    <property type="molecule type" value="Genomic_DNA"/>
</dbReference>
<name>A0A2A4YLJ0_UNCAE</name>
<dbReference type="Proteomes" id="UP000217838">
    <property type="component" value="Unassembled WGS sequence"/>
</dbReference>
<gene>
    <name evidence="1" type="ORF">COB11_01520</name>
</gene>
<accession>A0A2A4YLJ0</accession>
<organism evidence="1 2">
    <name type="scientific">Aerophobetes bacterium</name>
    <dbReference type="NCBI Taxonomy" id="2030807"/>
    <lineage>
        <taxon>Bacteria</taxon>
        <taxon>Candidatus Aerophobota</taxon>
    </lineage>
</organism>
<evidence type="ECO:0000313" key="1">
    <source>
        <dbReference type="EMBL" id="PCI95688.1"/>
    </source>
</evidence>
<comment type="caution">
    <text evidence="1">The sequence shown here is derived from an EMBL/GenBank/DDBJ whole genome shotgun (WGS) entry which is preliminary data.</text>
</comment>
<reference evidence="2" key="1">
    <citation type="submission" date="2017-08" db="EMBL/GenBank/DDBJ databases">
        <title>A dynamic microbial community with high functional redundancy inhabits the cold, oxic subseafloor aquifer.</title>
        <authorList>
            <person name="Tully B.J."/>
            <person name="Wheat C.G."/>
            <person name="Glazer B.T."/>
            <person name="Huber J.A."/>
        </authorList>
    </citation>
    <scope>NUCLEOTIDE SEQUENCE [LARGE SCALE GENOMIC DNA]</scope>
</reference>
<proteinExistence type="predicted"/>
<protein>
    <submittedName>
        <fullName evidence="1">Uncharacterized protein</fullName>
    </submittedName>
</protein>